<dbReference type="Gene3D" id="3.30.1490.20">
    <property type="entry name" value="ATP-grasp fold, A domain"/>
    <property type="match status" value="1"/>
</dbReference>
<dbReference type="EC" id="6.3.4.13" evidence="4 17"/>
<dbReference type="InterPro" id="IPR016185">
    <property type="entry name" value="PreATP-grasp_dom_sf"/>
</dbReference>
<comment type="cofactor">
    <cofactor evidence="1">
        <name>Mn(2+)</name>
        <dbReference type="ChEBI" id="CHEBI:29035"/>
    </cofactor>
</comment>
<evidence type="ECO:0000256" key="5">
    <source>
        <dbReference type="ARBA" id="ARBA00020605"/>
    </source>
</evidence>
<reference evidence="21 22" key="1">
    <citation type="submission" date="2020-07" db="EMBL/GenBank/DDBJ databases">
        <title>Genomic Encyclopedia of Type Strains, Phase IV (KMG-V): Genome sequencing to study the core and pangenomes of soil and plant-associated prokaryotes.</title>
        <authorList>
            <person name="Whitman W."/>
        </authorList>
    </citation>
    <scope>NUCLEOTIDE SEQUENCE [LARGE SCALE GENOMIC DNA]</scope>
    <source>
        <strain evidence="21 22">SAS40</strain>
    </source>
</reference>
<keyword evidence="10 18" id="KW-0067">ATP-binding</keyword>
<dbReference type="GO" id="GO:0006189">
    <property type="term" value="P:'de novo' IMP biosynthetic process"/>
    <property type="evidence" value="ECO:0007669"/>
    <property type="project" value="UniProtKB-UniRule"/>
</dbReference>
<dbReference type="SUPFAM" id="SSF56059">
    <property type="entry name" value="Glutathione synthetase ATP-binding domain-like"/>
    <property type="match status" value="1"/>
</dbReference>
<dbReference type="InterPro" id="IPR011761">
    <property type="entry name" value="ATP-grasp"/>
</dbReference>
<dbReference type="SUPFAM" id="SSF52440">
    <property type="entry name" value="PreATP-grasp domain"/>
    <property type="match status" value="1"/>
</dbReference>
<evidence type="ECO:0000256" key="10">
    <source>
        <dbReference type="ARBA" id="ARBA00022840"/>
    </source>
</evidence>
<dbReference type="FunFam" id="3.90.600.10:FF:000001">
    <property type="entry name" value="Trifunctional purine biosynthetic protein adenosine-3"/>
    <property type="match status" value="1"/>
</dbReference>
<evidence type="ECO:0000256" key="12">
    <source>
        <dbReference type="ARBA" id="ARBA00023211"/>
    </source>
</evidence>
<evidence type="ECO:0000256" key="3">
    <source>
        <dbReference type="ARBA" id="ARBA00005174"/>
    </source>
</evidence>
<feature type="region of interest" description="Disordered" evidence="19">
    <location>
        <begin position="214"/>
        <end position="233"/>
    </location>
</feature>
<dbReference type="PANTHER" id="PTHR43472:SF1">
    <property type="entry name" value="PHOSPHORIBOSYLAMINE--GLYCINE LIGASE, CHLOROPLASTIC"/>
    <property type="match status" value="1"/>
</dbReference>
<dbReference type="UniPathway" id="UPA00074">
    <property type="reaction ID" value="UER00125"/>
</dbReference>
<keyword evidence="12" id="KW-0464">Manganese</keyword>
<dbReference type="InterPro" id="IPR011054">
    <property type="entry name" value="Rudment_hybrid_motif"/>
</dbReference>
<dbReference type="GO" id="GO:0005524">
    <property type="term" value="F:ATP binding"/>
    <property type="evidence" value="ECO:0007669"/>
    <property type="project" value="UniProtKB-UniRule"/>
</dbReference>
<keyword evidence="9 17" id="KW-0658">Purine biosynthesis</keyword>
<proteinExistence type="inferred from homology"/>
<evidence type="ECO:0000313" key="22">
    <source>
        <dbReference type="Proteomes" id="UP000542125"/>
    </source>
</evidence>
<evidence type="ECO:0000256" key="13">
    <source>
        <dbReference type="ARBA" id="ARBA00038345"/>
    </source>
</evidence>
<dbReference type="RefSeq" id="WP_179586344.1">
    <property type="nucleotide sequence ID" value="NZ_JACBYR010000001.1"/>
</dbReference>
<dbReference type="PROSITE" id="PS50975">
    <property type="entry name" value="ATP_GRASP"/>
    <property type="match status" value="1"/>
</dbReference>
<dbReference type="InterPro" id="IPR000115">
    <property type="entry name" value="PRibGlycinamide_synth"/>
</dbReference>
<dbReference type="FunFam" id="3.30.1490.20:FF:000006">
    <property type="entry name" value="phosphoribosylamine--glycine ligase, chloroplastic-like"/>
    <property type="match status" value="1"/>
</dbReference>
<dbReference type="FunFam" id="3.30.470.20:FF:000031">
    <property type="entry name" value="Phosphoribosylamine--glycine ligase"/>
    <property type="match status" value="1"/>
</dbReference>
<evidence type="ECO:0000256" key="11">
    <source>
        <dbReference type="ARBA" id="ARBA00022842"/>
    </source>
</evidence>
<comment type="catalytic activity">
    <reaction evidence="17">
        <text>5-phospho-beta-D-ribosylamine + glycine + ATP = N(1)-(5-phospho-beta-D-ribosyl)glycinamide + ADP + phosphate + H(+)</text>
        <dbReference type="Rhea" id="RHEA:17453"/>
        <dbReference type="ChEBI" id="CHEBI:15378"/>
        <dbReference type="ChEBI" id="CHEBI:30616"/>
        <dbReference type="ChEBI" id="CHEBI:43474"/>
        <dbReference type="ChEBI" id="CHEBI:57305"/>
        <dbReference type="ChEBI" id="CHEBI:58681"/>
        <dbReference type="ChEBI" id="CHEBI:143788"/>
        <dbReference type="ChEBI" id="CHEBI:456216"/>
        <dbReference type="EC" id="6.3.4.13"/>
    </reaction>
</comment>
<dbReference type="InterPro" id="IPR013815">
    <property type="entry name" value="ATP_grasp_subdomain_1"/>
</dbReference>
<dbReference type="Proteomes" id="UP000542125">
    <property type="component" value="Unassembled WGS sequence"/>
</dbReference>
<dbReference type="HAMAP" id="MF_00138">
    <property type="entry name" value="GARS"/>
    <property type="match status" value="1"/>
</dbReference>
<gene>
    <name evidence="17" type="primary">purD</name>
    <name evidence="21" type="ORF">FHW18_002283</name>
</gene>
<evidence type="ECO:0000256" key="9">
    <source>
        <dbReference type="ARBA" id="ARBA00022755"/>
    </source>
</evidence>
<evidence type="ECO:0000256" key="16">
    <source>
        <dbReference type="ARBA" id="ARBA00079592"/>
    </source>
</evidence>
<name>A0A7Y9LLX5_9BURK</name>
<evidence type="ECO:0000256" key="2">
    <source>
        <dbReference type="ARBA" id="ARBA00001946"/>
    </source>
</evidence>
<evidence type="ECO:0000256" key="17">
    <source>
        <dbReference type="HAMAP-Rule" id="MF_00138"/>
    </source>
</evidence>
<dbReference type="GO" id="GO:0009113">
    <property type="term" value="P:purine nucleobase biosynthetic process"/>
    <property type="evidence" value="ECO:0007669"/>
    <property type="project" value="InterPro"/>
</dbReference>
<dbReference type="Pfam" id="PF01071">
    <property type="entry name" value="GARS_A"/>
    <property type="match status" value="1"/>
</dbReference>
<dbReference type="EMBL" id="JACBYR010000001">
    <property type="protein sequence ID" value="NYE83012.1"/>
    <property type="molecule type" value="Genomic_DNA"/>
</dbReference>
<dbReference type="SUPFAM" id="SSF51246">
    <property type="entry name" value="Rudiment single hybrid motif"/>
    <property type="match status" value="1"/>
</dbReference>
<keyword evidence="22" id="KW-1185">Reference proteome</keyword>
<evidence type="ECO:0000256" key="1">
    <source>
        <dbReference type="ARBA" id="ARBA00001936"/>
    </source>
</evidence>
<dbReference type="SMART" id="SM01209">
    <property type="entry name" value="GARS_A"/>
    <property type="match status" value="1"/>
</dbReference>
<dbReference type="PANTHER" id="PTHR43472">
    <property type="entry name" value="PHOSPHORIBOSYLAMINE--GLYCINE LIGASE"/>
    <property type="match status" value="1"/>
</dbReference>
<dbReference type="InterPro" id="IPR020562">
    <property type="entry name" value="PRibGlycinamide_synth_N"/>
</dbReference>
<evidence type="ECO:0000256" key="6">
    <source>
        <dbReference type="ARBA" id="ARBA00022598"/>
    </source>
</evidence>
<comment type="pathway">
    <text evidence="3 17">Purine metabolism; IMP biosynthesis via de novo pathway; N(1)-(5-phospho-D-ribosyl)glycinamide from 5-phospho-alpha-D-ribose 1-diphosphate: step 2/2.</text>
</comment>
<dbReference type="Pfam" id="PF02843">
    <property type="entry name" value="GARS_C"/>
    <property type="match status" value="1"/>
</dbReference>
<dbReference type="GO" id="GO:0046872">
    <property type="term" value="F:metal ion binding"/>
    <property type="evidence" value="ECO:0007669"/>
    <property type="project" value="UniProtKB-KW"/>
</dbReference>
<dbReference type="Gene3D" id="3.90.600.10">
    <property type="entry name" value="Phosphoribosylglycinamide synthetase, C-terminal domain"/>
    <property type="match status" value="1"/>
</dbReference>
<evidence type="ECO:0000259" key="20">
    <source>
        <dbReference type="PROSITE" id="PS50975"/>
    </source>
</evidence>
<keyword evidence="7" id="KW-0479">Metal-binding</keyword>
<dbReference type="InterPro" id="IPR020560">
    <property type="entry name" value="PRibGlycinamide_synth_C-dom"/>
</dbReference>
<dbReference type="SMART" id="SM01210">
    <property type="entry name" value="GARS_C"/>
    <property type="match status" value="1"/>
</dbReference>
<feature type="domain" description="ATP-grasp" evidence="20">
    <location>
        <begin position="107"/>
        <end position="313"/>
    </location>
</feature>
<evidence type="ECO:0000256" key="4">
    <source>
        <dbReference type="ARBA" id="ARBA00013255"/>
    </source>
</evidence>
<dbReference type="NCBIfam" id="TIGR00877">
    <property type="entry name" value="purD"/>
    <property type="match status" value="1"/>
</dbReference>
<keyword evidence="11" id="KW-0460">Magnesium</keyword>
<dbReference type="GO" id="GO:0004637">
    <property type="term" value="F:phosphoribosylamine-glycine ligase activity"/>
    <property type="evidence" value="ECO:0007669"/>
    <property type="project" value="UniProtKB-UniRule"/>
</dbReference>
<dbReference type="AlphaFoldDB" id="A0A7Y9LLX5"/>
<keyword evidence="6 17" id="KW-0436">Ligase</keyword>
<dbReference type="Gene3D" id="3.40.50.20">
    <property type="match status" value="1"/>
</dbReference>
<evidence type="ECO:0000256" key="18">
    <source>
        <dbReference type="PROSITE-ProRule" id="PRU00409"/>
    </source>
</evidence>
<organism evidence="21 22">
    <name type="scientific">Pigmentiphaga litoralis</name>
    <dbReference type="NCBI Taxonomy" id="516702"/>
    <lineage>
        <taxon>Bacteria</taxon>
        <taxon>Pseudomonadati</taxon>
        <taxon>Pseudomonadota</taxon>
        <taxon>Betaproteobacteria</taxon>
        <taxon>Burkholderiales</taxon>
        <taxon>Alcaligenaceae</taxon>
        <taxon>Pigmentiphaga</taxon>
    </lineage>
</organism>
<evidence type="ECO:0000256" key="14">
    <source>
        <dbReference type="ARBA" id="ARBA00042242"/>
    </source>
</evidence>
<dbReference type="Pfam" id="PF02844">
    <property type="entry name" value="GARS_N"/>
    <property type="match status" value="1"/>
</dbReference>
<comment type="similarity">
    <text evidence="13 17">Belongs to the GARS family.</text>
</comment>
<evidence type="ECO:0000313" key="21">
    <source>
        <dbReference type="EMBL" id="NYE83012.1"/>
    </source>
</evidence>
<dbReference type="InterPro" id="IPR020561">
    <property type="entry name" value="PRibGlycinamid_synth_ATP-grasp"/>
</dbReference>
<evidence type="ECO:0000256" key="19">
    <source>
        <dbReference type="SAM" id="MobiDB-lite"/>
    </source>
</evidence>
<sequence>MKLLVIGSGGREHALAWQLAKSAKAQKVFVAPGNGGTALNPYLHNVDITDSAALADFVEQEGIALTVVGPEAPLAAGVVDVFRSRGLKIFGPTKAAAQLESSKDFAKAFMVRHHIPTAKYQTFTDPALAHAYIDAEGAPIVVKADGLAAGKGVVVATTVQEAHDAIDSMLGDGKLGAAGARVVIEEFLEGEEASFIVLCDGRNVLPLATSQDHKRLKDNDEGPNTGGMGAYSPAPVVTPELHGRVMREVILPTIQGMAKDGIQFTGFLYAGLMISAQGPKVLEFNCRMGDPETQPIMMRVKSDLLEVFEHGVAGTLDKANIDWDRRTALGVVMAAHNYPDTPRNGDAIHGLPPEQPDAMVFHAGTRLENGVAKTSGGRVLCVTALGDSVKLAQQRAYDVMQSIHFDGMQCRRDIGWRAIARRNAPPEA</sequence>
<dbReference type="Gene3D" id="3.30.470.20">
    <property type="entry name" value="ATP-grasp fold, B domain"/>
    <property type="match status" value="1"/>
</dbReference>
<evidence type="ECO:0000256" key="7">
    <source>
        <dbReference type="ARBA" id="ARBA00022723"/>
    </source>
</evidence>
<evidence type="ECO:0000256" key="15">
    <source>
        <dbReference type="ARBA" id="ARBA00042864"/>
    </source>
</evidence>
<protein>
    <recommendedName>
        <fullName evidence="5 17">Phosphoribosylamine--glycine ligase</fullName>
        <ecNumber evidence="4 17">6.3.4.13</ecNumber>
    </recommendedName>
    <alternativeName>
        <fullName evidence="16 17">GARS</fullName>
    </alternativeName>
    <alternativeName>
        <fullName evidence="14 17">Glycinamide ribonucleotide synthetase</fullName>
    </alternativeName>
    <alternativeName>
        <fullName evidence="15 17">Phosphoribosylglycinamide synthetase</fullName>
    </alternativeName>
</protein>
<keyword evidence="8 18" id="KW-0547">Nucleotide-binding</keyword>
<accession>A0A7Y9LLX5</accession>
<comment type="cofactor">
    <cofactor evidence="2">
        <name>Mg(2+)</name>
        <dbReference type="ChEBI" id="CHEBI:18420"/>
    </cofactor>
</comment>
<evidence type="ECO:0000256" key="8">
    <source>
        <dbReference type="ARBA" id="ARBA00022741"/>
    </source>
</evidence>
<dbReference type="InterPro" id="IPR037123">
    <property type="entry name" value="PRibGlycinamide_synth_C_sf"/>
</dbReference>
<comment type="caution">
    <text evidence="21">The sequence shown here is derived from an EMBL/GenBank/DDBJ whole genome shotgun (WGS) entry which is preliminary data.</text>
</comment>
<dbReference type="FunFam" id="3.40.50.20:FF:000006">
    <property type="entry name" value="Phosphoribosylamine--glycine ligase, chloroplastic"/>
    <property type="match status" value="1"/>
</dbReference>